<organism evidence="2 3">
    <name type="scientific">Oikopleura dioica</name>
    <name type="common">Tunicate</name>
    <dbReference type="NCBI Taxonomy" id="34765"/>
    <lineage>
        <taxon>Eukaryota</taxon>
        <taxon>Metazoa</taxon>
        <taxon>Chordata</taxon>
        <taxon>Tunicata</taxon>
        <taxon>Appendicularia</taxon>
        <taxon>Copelata</taxon>
        <taxon>Oikopleuridae</taxon>
        <taxon>Oikopleura</taxon>
    </lineage>
</organism>
<accession>A0ABN7SZB0</accession>
<keyword evidence="3" id="KW-1185">Reference proteome</keyword>
<protein>
    <submittedName>
        <fullName evidence="2">Oidioi.mRNA.OKI2018_I69.chr1.g2880.t1.cds</fullName>
    </submittedName>
</protein>
<gene>
    <name evidence="2" type="ORF">OKIOD_LOCUS11645</name>
</gene>
<evidence type="ECO:0000313" key="3">
    <source>
        <dbReference type="Proteomes" id="UP001158576"/>
    </source>
</evidence>
<feature type="region of interest" description="Disordered" evidence="1">
    <location>
        <begin position="139"/>
        <end position="169"/>
    </location>
</feature>
<name>A0ABN7SZB0_OIKDI</name>
<dbReference type="EMBL" id="OU015566">
    <property type="protein sequence ID" value="CAG5106518.1"/>
    <property type="molecule type" value="Genomic_DNA"/>
</dbReference>
<proteinExistence type="predicted"/>
<evidence type="ECO:0000313" key="2">
    <source>
        <dbReference type="EMBL" id="CAG5106518.1"/>
    </source>
</evidence>
<reference evidence="2 3" key="1">
    <citation type="submission" date="2021-04" db="EMBL/GenBank/DDBJ databases">
        <authorList>
            <person name="Bliznina A."/>
        </authorList>
    </citation>
    <scope>NUCLEOTIDE SEQUENCE [LARGE SCALE GENOMIC DNA]</scope>
</reference>
<sequence>MKPTRRSGRKESDDEQESLSSISLLFRKQLHEDVFLEAARTQLKREKAKMTVNMDVEDEQAEWVKISNIPSSSAIDNLLSSCFKELTEKVGEEESKKVIFDFLVNQETYRINSMKMANFKLDNVLKRANIKSTKKKVTKRRAESSVGGDNNVEIAQPNEPSTSNQAKKKVKNVQNTMIHSLKSIGILFKSRELQNDFYKRSSSFLKERAANIKMVAAPLDKNNPCDNFCHFIKRNAGSFDERSLTDKVSSLMISSLMTTVLADMVTKDPESFLDTEKAAGNTYDVMIIGVRGCGMNSASYRNRIYGKNPIDGFNLNDYVPK</sequence>
<evidence type="ECO:0000256" key="1">
    <source>
        <dbReference type="SAM" id="MobiDB-lite"/>
    </source>
</evidence>
<dbReference type="Proteomes" id="UP001158576">
    <property type="component" value="Chromosome 1"/>
</dbReference>